<accession>A0A1E3NJZ8</accession>
<feature type="domain" description="Eukaryotic translation initiation factor 3 subunit E N-terminal" evidence="4">
    <location>
        <begin position="18"/>
        <end position="148"/>
    </location>
</feature>
<dbReference type="InterPro" id="IPR019010">
    <property type="entry name" value="eIF3e_N"/>
</dbReference>
<protein>
    <recommendedName>
        <fullName evidence="4">Eukaryotic translation initiation factor 3 subunit E N-terminal domain-containing protein</fullName>
    </recommendedName>
</protein>
<evidence type="ECO:0000256" key="3">
    <source>
        <dbReference type="ARBA" id="ARBA00022917"/>
    </source>
</evidence>
<dbReference type="GeneID" id="30180917"/>
<evidence type="ECO:0000256" key="1">
    <source>
        <dbReference type="ARBA" id="ARBA00022490"/>
    </source>
</evidence>
<dbReference type="OrthoDB" id="417252at2759"/>
<dbReference type="Proteomes" id="UP000094455">
    <property type="component" value="Unassembled WGS sequence"/>
</dbReference>
<dbReference type="RefSeq" id="XP_019017585.1">
    <property type="nucleotide sequence ID" value="XM_019164230.1"/>
</dbReference>
<dbReference type="GO" id="GO:0005829">
    <property type="term" value="C:cytosol"/>
    <property type="evidence" value="ECO:0007669"/>
    <property type="project" value="EnsemblFungi"/>
</dbReference>
<dbReference type="PANTHER" id="PTHR10317">
    <property type="entry name" value="EUKARYOTIC TRANSLATION INITIATION FACTOR 3 SUBUNIT E"/>
    <property type="match status" value="1"/>
</dbReference>
<keyword evidence="1" id="KW-0963">Cytoplasm</keyword>
<evidence type="ECO:0000256" key="2">
    <source>
        <dbReference type="ARBA" id="ARBA00022540"/>
    </source>
</evidence>
<dbReference type="AlphaFoldDB" id="A0A1E3NJZ8"/>
<name>A0A1E3NJZ8_9ASCO</name>
<gene>
    <name evidence="5" type="ORF">PICMEDRAFT_72541</name>
</gene>
<dbReference type="GO" id="GO:0071540">
    <property type="term" value="C:eukaryotic translation initiation factor 3 complex, eIF3e"/>
    <property type="evidence" value="ECO:0007669"/>
    <property type="project" value="EnsemblFungi"/>
</dbReference>
<keyword evidence="6" id="KW-1185">Reference proteome</keyword>
<dbReference type="InterPro" id="IPR016650">
    <property type="entry name" value="eIF3e"/>
</dbReference>
<dbReference type="STRING" id="763406.A0A1E3NJZ8"/>
<keyword evidence="2" id="KW-0396">Initiation factor</keyword>
<keyword evidence="3" id="KW-0648">Protein biosynthesis</keyword>
<dbReference type="SMART" id="SM01186">
    <property type="entry name" value="eIF3_N"/>
    <property type="match status" value="1"/>
</dbReference>
<reference evidence="5 6" key="1">
    <citation type="journal article" date="2016" name="Proc. Natl. Acad. Sci. U.S.A.">
        <title>Comparative genomics of biotechnologically important yeasts.</title>
        <authorList>
            <person name="Riley R."/>
            <person name="Haridas S."/>
            <person name="Wolfe K.H."/>
            <person name="Lopes M.R."/>
            <person name="Hittinger C.T."/>
            <person name="Goeker M."/>
            <person name="Salamov A.A."/>
            <person name="Wisecaver J.H."/>
            <person name="Long T.M."/>
            <person name="Calvey C.H."/>
            <person name="Aerts A.L."/>
            <person name="Barry K.W."/>
            <person name="Choi C."/>
            <person name="Clum A."/>
            <person name="Coughlan A.Y."/>
            <person name="Deshpande S."/>
            <person name="Douglass A.P."/>
            <person name="Hanson S.J."/>
            <person name="Klenk H.-P."/>
            <person name="LaButti K.M."/>
            <person name="Lapidus A."/>
            <person name="Lindquist E.A."/>
            <person name="Lipzen A.M."/>
            <person name="Meier-Kolthoff J.P."/>
            <person name="Ohm R.A."/>
            <person name="Otillar R.P."/>
            <person name="Pangilinan J.L."/>
            <person name="Peng Y."/>
            <person name="Rokas A."/>
            <person name="Rosa C.A."/>
            <person name="Scheuner C."/>
            <person name="Sibirny A.A."/>
            <person name="Slot J.C."/>
            <person name="Stielow J.B."/>
            <person name="Sun H."/>
            <person name="Kurtzman C.P."/>
            <person name="Blackwell M."/>
            <person name="Grigoriev I.V."/>
            <person name="Jeffries T.W."/>
        </authorList>
    </citation>
    <scope>NUCLEOTIDE SEQUENCE [LARGE SCALE GENOMIC DNA]</scope>
    <source>
        <strain evidence="5 6">NRRL Y-2026</strain>
    </source>
</reference>
<dbReference type="EMBL" id="KV454003">
    <property type="protein sequence ID" value="ODQ46472.1"/>
    <property type="molecule type" value="Genomic_DNA"/>
</dbReference>
<evidence type="ECO:0000313" key="6">
    <source>
        <dbReference type="Proteomes" id="UP000094455"/>
    </source>
</evidence>
<proteinExistence type="predicted"/>
<dbReference type="Pfam" id="PF09440">
    <property type="entry name" value="eIF3_N"/>
    <property type="match status" value="1"/>
</dbReference>
<organism evidence="5 6">
    <name type="scientific">Pichia membranifaciens NRRL Y-2026</name>
    <dbReference type="NCBI Taxonomy" id="763406"/>
    <lineage>
        <taxon>Eukaryota</taxon>
        <taxon>Fungi</taxon>
        <taxon>Dikarya</taxon>
        <taxon>Ascomycota</taxon>
        <taxon>Saccharomycotina</taxon>
        <taxon>Pichiomycetes</taxon>
        <taxon>Pichiales</taxon>
        <taxon>Pichiaceae</taxon>
        <taxon>Pichia</taxon>
    </lineage>
</organism>
<dbReference type="GO" id="GO:0016282">
    <property type="term" value="C:eukaryotic 43S preinitiation complex"/>
    <property type="evidence" value="ECO:0007669"/>
    <property type="project" value="EnsemblFungi"/>
</dbReference>
<dbReference type="GO" id="GO:0003743">
    <property type="term" value="F:translation initiation factor activity"/>
    <property type="evidence" value="ECO:0007669"/>
    <property type="project" value="UniProtKB-KW"/>
</dbReference>
<evidence type="ECO:0000313" key="5">
    <source>
        <dbReference type="EMBL" id="ODQ46472.1"/>
    </source>
</evidence>
<evidence type="ECO:0000259" key="4">
    <source>
        <dbReference type="SMART" id="SM01186"/>
    </source>
</evidence>
<sequence>MSQEILTQKQVETARKYDLSARFFDFLDRHLIYPLLDNLVTIYDEKEIDQMEFDILKDTYMIKLLRDLYLNLHPEAEDLPEEILKKENEVIAKLVPLNESTKKTLDILCSKEVQENLKQDKYSNRDLIKSHGIDDKKILELYEFGKLQYNRGDYVMASDLLNNFKLLSTNQELILNATCGKFVSDIMSGDWAEAKNEMSKLREVTDNRNYQGSSLEQLKLRNWLIHNSLFIFFNEKELKEQLANKETCSQLLQMNEIFISSSYLSTIEASCPWILRYIISSVLYTKDYRRLRDLIRAVDIESYEFEDPFTQLIDALFIKFNFSQLGDIFENIKILTETDFFINHLDQKQLLKNIVELILRNVLKIYKTLSVSNFKAHFINGISDELFNEIVESNNDISLDASSNTLSLKKDKNDPYFQVYERTKALSFKSTQFLNNAFGKDL</sequence>
<dbReference type="GO" id="GO:0070196">
    <property type="term" value="P:eukaryotic translation initiation factor 3 complex assembly"/>
    <property type="evidence" value="ECO:0007669"/>
    <property type="project" value="EnsemblFungi"/>
</dbReference>